<evidence type="ECO:0000313" key="2">
    <source>
        <dbReference type="EMBL" id="RZU53615.1"/>
    </source>
</evidence>
<name>A0A4Q7ZSX0_9ACTN</name>
<feature type="signal peptide" evidence="1">
    <location>
        <begin position="1"/>
        <end position="20"/>
    </location>
</feature>
<feature type="chain" id="PRO_5020265285" description="DUF3558 domain-containing protein" evidence="1">
    <location>
        <begin position="21"/>
        <end position="179"/>
    </location>
</feature>
<dbReference type="Proteomes" id="UP000292564">
    <property type="component" value="Unassembled WGS sequence"/>
</dbReference>
<dbReference type="EMBL" id="SHKY01000001">
    <property type="protein sequence ID" value="RZU53615.1"/>
    <property type="molecule type" value="Genomic_DNA"/>
</dbReference>
<accession>A0A4Q7ZSX0</accession>
<evidence type="ECO:0000256" key="1">
    <source>
        <dbReference type="SAM" id="SignalP"/>
    </source>
</evidence>
<dbReference type="RefSeq" id="WP_130512085.1">
    <property type="nucleotide sequence ID" value="NZ_SHKY01000001.1"/>
</dbReference>
<comment type="caution">
    <text evidence="2">The sequence shown here is derived from an EMBL/GenBank/DDBJ whole genome shotgun (WGS) entry which is preliminary data.</text>
</comment>
<keyword evidence="3" id="KW-1185">Reference proteome</keyword>
<reference evidence="2 3" key="1">
    <citation type="submission" date="2019-02" db="EMBL/GenBank/DDBJ databases">
        <title>Sequencing the genomes of 1000 actinobacteria strains.</title>
        <authorList>
            <person name="Klenk H.-P."/>
        </authorList>
    </citation>
    <scope>NUCLEOTIDE SEQUENCE [LARGE SCALE GENOMIC DNA]</scope>
    <source>
        <strain evidence="2 3">DSM 45162</strain>
    </source>
</reference>
<proteinExistence type="predicted"/>
<protein>
    <recommendedName>
        <fullName evidence="4">DUF3558 domain-containing protein</fullName>
    </recommendedName>
</protein>
<evidence type="ECO:0008006" key="4">
    <source>
        <dbReference type="Google" id="ProtNLM"/>
    </source>
</evidence>
<sequence length="179" mass="18346">MKHGRLIAFSALLAATLALAGCGSSDDTGAQGSAASGEKGAAGEEQAAAAEGACALLTAAEVEEALGESVSEPQPQDLGTLQTCKFAGDGAQFRLLLGIRDQSPLSARQFFEMHQKRAQDPQTLSGIGTAAFSTTSPKTEVMFYLGTEEVTLTLTGDDELSGDPAARVADLAKKVAARL</sequence>
<dbReference type="PROSITE" id="PS51257">
    <property type="entry name" value="PROKAR_LIPOPROTEIN"/>
    <property type="match status" value="1"/>
</dbReference>
<organism evidence="2 3">
    <name type="scientific">Krasilnikovia cinnamomea</name>
    <dbReference type="NCBI Taxonomy" id="349313"/>
    <lineage>
        <taxon>Bacteria</taxon>
        <taxon>Bacillati</taxon>
        <taxon>Actinomycetota</taxon>
        <taxon>Actinomycetes</taxon>
        <taxon>Micromonosporales</taxon>
        <taxon>Micromonosporaceae</taxon>
        <taxon>Krasilnikovia</taxon>
    </lineage>
</organism>
<gene>
    <name evidence="2" type="ORF">EV385_5546</name>
</gene>
<dbReference type="AlphaFoldDB" id="A0A4Q7ZSX0"/>
<keyword evidence="1" id="KW-0732">Signal</keyword>
<evidence type="ECO:0000313" key="3">
    <source>
        <dbReference type="Proteomes" id="UP000292564"/>
    </source>
</evidence>